<comment type="caution">
    <text evidence="1">The sequence shown here is derived from an EMBL/GenBank/DDBJ whole genome shotgun (WGS) entry which is preliminary data.</text>
</comment>
<dbReference type="Proteomes" id="UP001065047">
    <property type="component" value="Unassembled WGS sequence"/>
</dbReference>
<dbReference type="SUPFAM" id="SSF52540">
    <property type="entry name" value="P-loop containing nucleoside triphosphate hydrolases"/>
    <property type="match status" value="1"/>
</dbReference>
<organism evidence="1 2">
    <name type="scientific">Acetobacter malorum DSM 14337</name>
    <dbReference type="NCBI Taxonomy" id="1307910"/>
    <lineage>
        <taxon>Bacteria</taxon>
        <taxon>Pseudomonadati</taxon>
        <taxon>Pseudomonadota</taxon>
        <taxon>Alphaproteobacteria</taxon>
        <taxon>Acetobacterales</taxon>
        <taxon>Acetobacteraceae</taxon>
        <taxon>Acetobacter</taxon>
    </lineage>
</organism>
<reference evidence="1" key="1">
    <citation type="submission" date="2013-04" db="EMBL/GenBank/DDBJ databases">
        <title>The genome sequencing project of 58 acetic acid bacteria.</title>
        <authorList>
            <person name="Okamoto-Kainuma A."/>
            <person name="Ishikawa M."/>
            <person name="Umino S."/>
            <person name="Koizumi Y."/>
            <person name="Shiwa Y."/>
            <person name="Yoshikawa H."/>
            <person name="Matsutani M."/>
            <person name="Matsushita K."/>
        </authorList>
    </citation>
    <scope>NUCLEOTIDE SEQUENCE</scope>
    <source>
        <strain evidence="1">DSM 14337</strain>
    </source>
</reference>
<evidence type="ECO:0000313" key="2">
    <source>
        <dbReference type="Proteomes" id="UP001065047"/>
    </source>
</evidence>
<dbReference type="InterPro" id="IPR027417">
    <property type="entry name" value="P-loop_NTPase"/>
</dbReference>
<protein>
    <submittedName>
        <fullName evidence="1">Uncharacterized protein</fullName>
    </submittedName>
</protein>
<dbReference type="RefSeq" id="WP_156477011.1">
    <property type="nucleotide sequence ID" value="NZ_BAPF01000054.1"/>
</dbReference>
<gene>
    <name evidence="1" type="ORF">AA14337_3119</name>
</gene>
<dbReference type="EMBL" id="BAPF01000054">
    <property type="protein sequence ID" value="GBQ85616.1"/>
    <property type="molecule type" value="Genomic_DNA"/>
</dbReference>
<dbReference type="Gene3D" id="3.40.50.300">
    <property type="entry name" value="P-loop containing nucleotide triphosphate hydrolases"/>
    <property type="match status" value="1"/>
</dbReference>
<evidence type="ECO:0000313" key="1">
    <source>
        <dbReference type="EMBL" id="GBQ85616.1"/>
    </source>
</evidence>
<proteinExistence type="predicted"/>
<keyword evidence="2" id="KW-1185">Reference proteome</keyword>
<sequence>MSNLPQPTIHVVVGLPGSGKSAMAQSMVEDPKRKRPAILVNEPKFTDDIPADWPDDIVLADSRLCCPLYRASMTSFLARELPKHEVRWIWFRNEPNACRANLALRNASEAVVRDIDTLKWEYEVPEGVDALPVWRPDQP</sequence>
<accession>A0ABQ0PZR5</accession>
<dbReference type="GeneID" id="29557918"/>
<name>A0ABQ0PZR5_9PROT</name>